<keyword evidence="4" id="KW-1185">Reference proteome</keyword>
<feature type="non-terminal residue" evidence="3">
    <location>
        <position position="747"/>
    </location>
</feature>
<dbReference type="AlphaFoldDB" id="I0W908"/>
<feature type="transmembrane region" description="Helical" evidence="1">
    <location>
        <begin position="28"/>
        <end position="46"/>
    </location>
</feature>
<dbReference type="STRING" id="946077.W5A_11034"/>
<comment type="caution">
    <text evidence="3">The sequence shown here is derived from an EMBL/GenBank/DDBJ whole genome shotgun (WGS) entry which is preliminary data.</text>
</comment>
<feature type="domain" description="DUF11" evidence="2">
    <location>
        <begin position="314"/>
        <end position="438"/>
    </location>
</feature>
<dbReference type="EMBL" id="AJJU01000029">
    <property type="protein sequence ID" value="EID72874.1"/>
    <property type="molecule type" value="Genomic_DNA"/>
</dbReference>
<evidence type="ECO:0000259" key="2">
    <source>
        <dbReference type="Pfam" id="PF01345"/>
    </source>
</evidence>
<keyword evidence="1" id="KW-1133">Transmembrane helix</keyword>
<dbReference type="InterPro" id="IPR047589">
    <property type="entry name" value="DUF11_rpt"/>
</dbReference>
<organism evidence="3 4">
    <name type="scientific">Imtechella halotolerans K1</name>
    <dbReference type="NCBI Taxonomy" id="946077"/>
    <lineage>
        <taxon>Bacteria</taxon>
        <taxon>Pseudomonadati</taxon>
        <taxon>Bacteroidota</taxon>
        <taxon>Flavobacteriia</taxon>
        <taxon>Flavobacteriales</taxon>
        <taxon>Flavobacteriaceae</taxon>
        <taxon>Imtechella</taxon>
    </lineage>
</organism>
<reference evidence="3 4" key="1">
    <citation type="journal article" date="2012" name="J. Bacteriol.">
        <title>Genome Sequence of the Halotolerant Bacterium Imtechella halotolerans K1T.</title>
        <authorList>
            <person name="Kumar S."/>
            <person name="Vikram S."/>
            <person name="Subramanian S."/>
            <person name="Raghava G.P."/>
            <person name="Pinnaka A.K."/>
        </authorList>
    </citation>
    <scope>NUCLEOTIDE SEQUENCE [LARGE SCALE GENOMIC DNA]</scope>
    <source>
        <strain evidence="3 4">K1</strain>
    </source>
</reference>
<sequence length="747" mass="78752">MKQLYALLLKMDFLYSLKIPINNRLIKIGFNLPVTLLMIGVFLGGLTKANSQTITLKSSNTLIIDSNKACAVPSEGPLATYVAYQFCNNTASPTTALDATFSISGTGYNLAGGQAASQSLGVLQPGECATLFWYISYPCTVQPGTINITLTDVDNQVISTQSDVLSTVKGPSANATGILNGVSLNSSGVGQVTSYEVIYSFGSTSAGGLISFQPAGNTDYDAGCFQLIGLEIVGSDIPDVAVGTTDEMVFYLDNAITGSGNLVTVRYYIKNKCIGANTIASPYAYGDSGTQLKYTGNFDDPTFFGSFPTTVNNLSITKTVSVNNITTVPAEVTYTIRIENGSSIPASIDKITDILPSQLSFNGLDISSDVTTSNASVLPSIGKMGELVFEGGTDSNVYPYTEFLIPANGTLNLVYKVAIPAGIAEGSYTNSATFTAGDYTSSPAQATFYYGPIPPVANDDFAVTEQDIPISFNVTTNDTDSDGVIVVSTVDLDPSTIGQQTFFAVSGEGSYVVDSNGNVVFTPESGFTGTSIIYYTIKDNDGATSNLAEIKVQIGNVCTEDVEGENFLLSDGQSVTFDQPGTNYGFQFDIYTLDNSFNLNINGVNIATQELEFQSAETSGINVRFQDGDQYEANTSGKIWEMTGTNAAPLIRVVISPSGVVSMYGSKTSGGALFPLELFNGNSFNTISWNATTPNTVIGSQSVVGVTTMTGYGSGKRIISCLGGISLLKTATLNDTNNNGYADVDET</sequence>
<keyword evidence="1" id="KW-0812">Transmembrane</keyword>
<dbReference type="Proteomes" id="UP000005938">
    <property type="component" value="Unassembled WGS sequence"/>
</dbReference>
<dbReference type="eggNOG" id="COG2373">
    <property type="taxonomic scope" value="Bacteria"/>
</dbReference>
<evidence type="ECO:0000313" key="4">
    <source>
        <dbReference type="Proteomes" id="UP000005938"/>
    </source>
</evidence>
<dbReference type="NCBIfam" id="TIGR01451">
    <property type="entry name" value="B_ant_repeat"/>
    <property type="match status" value="1"/>
</dbReference>
<proteinExistence type="predicted"/>
<gene>
    <name evidence="3" type="ORF">W5A_11034</name>
</gene>
<keyword evidence="1" id="KW-0472">Membrane</keyword>
<name>I0W908_9FLAO</name>
<evidence type="ECO:0000256" key="1">
    <source>
        <dbReference type="SAM" id="Phobius"/>
    </source>
</evidence>
<protein>
    <recommendedName>
        <fullName evidence="2">DUF11 domain-containing protein</fullName>
    </recommendedName>
</protein>
<dbReference type="Pfam" id="PF17963">
    <property type="entry name" value="Big_9"/>
    <property type="match status" value="1"/>
</dbReference>
<dbReference type="eggNOG" id="COG3291">
    <property type="taxonomic scope" value="Bacteria"/>
</dbReference>
<accession>I0W908</accession>
<evidence type="ECO:0000313" key="3">
    <source>
        <dbReference type="EMBL" id="EID72874.1"/>
    </source>
</evidence>
<dbReference type="Gene3D" id="2.60.40.2810">
    <property type="match status" value="1"/>
</dbReference>
<dbReference type="InterPro" id="IPR001434">
    <property type="entry name" value="OmcB-like_DUF11"/>
</dbReference>
<dbReference type="Pfam" id="PF01345">
    <property type="entry name" value="DUF11"/>
    <property type="match status" value="1"/>
</dbReference>